<organism evidence="2 3">
    <name type="scientific">Oryza meyeriana var. granulata</name>
    <dbReference type="NCBI Taxonomy" id="110450"/>
    <lineage>
        <taxon>Eukaryota</taxon>
        <taxon>Viridiplantae</taxon>
        <taxon>Streptophyta</taxon>
        <taxon>Embryophyta</taxon>
        <taxon>Tracheophyta</taxon>
        <taxon>Spermatophyta</taxon>
        <taxon>Magnoliopsida</taxon>
        <taxon>Liliopsida</taxon>
        <taxon>Poales</taxon>
        <taxon>Poaceae</taxon>
        <taxon>BOP clade</taxon>
        <taxon>Oryzoideae</taxon>
        <taxon>Oryzeae</taxon>
        <taxon>Oryzinae</taxon>
        <taxon>Oryza</taxon>
        <taxon>Oryza meyeriana</taxon>
    </lineage>
</organism>
<feature type="compositionally biased region" description="Polar residues" evidence="1">
    <location>
        <begin position="1"/>
        <end position="10"/>
    </location>
</feature>
<evidence type="ECO:0000313" key="2">
    <source>
        <dbReference type="EMBL" id="KAF0902396.1"/>
    </source>
</evidence>
<sequence length="66" mass="6749">MIGSQWGQGNRETEVGSSLRAPRACTRGGDPGRWGHRVSEGVAGVGVEAGACGGRLDDLAWLGARG</sequence>
<dbReference type="AlphaFoldDB" id="A0A6G1CQI6"/>
<reference evidence="2 3" key="1">
    <citation type="submission" date="2019-11" db="EMBL/GenBank/DDBJ databases">
        <title>Whole genome sequence of Oryza granulata.</title>
        <authorList>
            <person name="Li W."/>
        </authorList>
    </citation>
    <scope>NUCLEOTIDE SEQUENCE [LARGE SCALE GENOMIC DNA]</scope>
    <source>
        <strain evidence="3">cv. Menghai</strain>
        <tissue evidence="2">Leaf</tissue>
    </source>
</reference>
<evidence type="ECO:0000256" key="1">
    <source>
        <dbReference type="SAM" id="MobiDB-lite"/>
    </source>
</evidence>
<dbReference type="EMBL" id="SPHZ02000008">
    <property type="protein sequence ID" value="KAF0902396.1"/>
    <property type="molecule type" value="Genomic_DNA"/>
</dbReference>
<gene>
    <name evidence="2" type="ORF">E2562_016235</name>
</gene>
<proteinExistence type="predicted"/>
<keyword evidence="3" id="KW-1185">Reference proteome</keyword>
<feature type="region of interest" description="Disordered" evidence="1">
    <location>
        <begin position="1"/>
        <end position="35"/>
    </location>
</feature>
<dbReference type="Proteomes" id="UP000479710">
    <property type="component" value="Unassembled WGS sequence"/>
</dbReference>
<comment type="caution">
    <text evidence="2">The sequence shown here is derived from an EMBL/GenBank/DDBJ whole genome shotgun (WGS) entry which is preliminary data.</text>
</comment>
<accession>A0A6G1CQI6</accession>
<protein>
    <submittedName>
        <fullName evidence="2">Uncharacterized protein</fullName>
    </submittedName>
</protein>
<name>A0A6G1CQI6_9ORYZ</name>
<evidence type="ECO:0000313" key="3">
    <source>
        <dbReference type="Proteomes" id="UP000479710"/>
    </source>
</evidence>